<evidence type="ECO:0000256" key="2">
    <source>
        <dbReference type="PIRSR" id="PIRSR601310-3"/>
    </source>
</evidence>
<protein>
    <submittedName>
        <fullName evidence="5">Histidine triad nucleotide-binding protein</fullName>
    </submittedName>
</protein>
<keyword evidence="6" id="KW-1185">Reference proteome</keyword>
<evidence type="ECO:0000259" key="4">
    <source>
        <dbReference type="PROSITE" id="PS51084"/>
    </source>
</evidence>
<evidence type="ECO:0000313" key="6">
    <source>
        <dbReference type="Proteomes" id="UP000062788"/>
    </source>
</evidence>
<gene>
    <name evidence="5" type="ORF">WS67_02900</name>
</gene>
<organism evidence="5 6">
    <name type="scientific">Burkholderia singularis</name>
    <dbReference type="NCBI Taxonomy" id="1503053"/>
    <lineage>
        <taxon>Bacteria</taxon>
        <taxon>Pseudomonadati</taxon>
        <taxon>Pseudomonadota</taxon>
        <taxon>Betaproteobacteria</taxon>
        <taxon>Burkholderiales</taxon>
        <taxon>Burkholderiaceae</taxon>
        <taxon>Burkholderia</taxon>
        <taxon>pseudomallei group</taxon>
    </lineage>
</organism>
<dbReference type="InterPro" id="IPR011146">
    <property type="entry name" value="HIT-like"/>
</dbReference>
<feature type="short sequence motif" description="Histidine triad motif" evidence="2 3">
    <location>
        <begin position="110"/>
        <end position="114"/>
    </location>
</feature>
<dbReference type="InterPro" id="IPR001310">
    <property type="entry name" value="Histidine_triad_HIT"/>
</dbReference>
<reference evidence="5 6" key="1">
    <citation type="submission" date="2015-11" db="EMBL/GenBank/DDBJ databases">
        <title>Expanding the genomic diversity of Burkholderia species for the development of highly accurate diagnostics.</title>
        <authorList>
            <person name="Sahl J."/>
            <person name="Keim P."/>
            <person name="Wagner D."/>
        </authorList>
    </citation>
    <scope>NUCLEOTIDE SEQUENCE [LARGE SCALE GENOMIC DNA]</scope>
    <source>
        <strain evidence="5 6">TSV85</strain>
    </source>
</reference>
<dbReference type="RefSeq" id="WP_059512383.1">
    <property type="nucleotide sequence ID" value="NZ_CP013448.1"/>
</dbReference>
<dbReference type="InterPro" id="IPR036265">
    <property type="entry name" value="HIT-like_sf"/>
</dbReference>
<dbReference type="GO" id="GO:0003824">
    <property type="term" value="F:catalytic activity"/>
    <property type="evidence" value="ECO:0007669"/>
    <property type="project" value="InterPro"/>
</dbReference>
<comment type="caution">
    <text evidence="5">The sequence shown here is derived from an EMBL/GenBank/DDBJ whole genome shotgun (WGS) entry which is preliminary data.</text>
</comment>
<evidence type="ECO:0000256" key="3">
    <source>
        <dbReference type="PROSITE-ProRule" id="PRU00464"/>
    </source>
</evidence>
<dbReference type="Pfam" id="PF01230">
    <property type="entry name" value="HIT"/>
    <property type="match status" value="1"/>
</dbReference>
<dbReference type="CDD" id="cd01276">
    <property type="entry name" value="PKCI_related"/>
    <property type="match status" value="1"/>
</dbReference>
<dbReference type="PRINTS" id="PR00332">
    <property type="entry name" value="HISTRIAD"/>
</dbReference>
<accession>A0A103E8M9</accession>
<feature type="domain" description="HIT" evidence="4">
    <location>
        <begin position="8"/>
        <end position="126"/>
    </location>
</feature>
<dbReference type="SUPFAM" id="SSF54197">
    <property type="entry name" value="HIT-like"/>
    <property type="match status" value="1"/>
</dbReference>
<dbReference type="OrthoDB" id="9784774at2"/>
<name>A0A103E8M9_9BURK</name>
<dbReference type="EMBL" id="LOWA01000004">
    <property type="protein sequence ID" value="KVE30348.1"/>
    <property type="molecule type" value="Genomic_DNA"/>
</dbReference>
<dbReference type="Gene3D" id="3.30.428.10">
    <property type="entry name" value="HIT-like"/>
    <property type="match status" value="1"/>
</dbReference>
<evidence type="ECO:0000256" key="1">
    <source>
        <dbReference type="PIRSR" id="PIRSR601310-1"/>
    </source>
</evidence>
<dbReference type="PROSITE" id="PS51084">
    <property type="entry name" value="HIT_2"/>
    <property type="match status" value="1"/>
</dbReference>
<proteinExistence type="predicted"/>
<feature type="active site" description="Tele-AMP-histidine intermediate" evidence="1">
    <location>
        <position position="112"/>
    </location>
</feature>
<dbReference type="PANTHER" id="PTHR23089">
    <property type="entry name" value="HISTIDINE TRIAD HIT PROTEIN"/>
    <property type="match status" value="1"/>
</dbReference>
<dbReference type="Proteomes" id="UP000062788">
    <property type="component" value="Unassembled WGS sequence"/>
</dbReference>
<sequence length="126" mass="13594">MSHDPNCLFCKIAAGDIPSTKVHEDDEFVAFRDIRPAADTHVLVIPRRHVPTLSSVTAEDAPLLGRMLVLVARLAEQLGCAYVSSNGASGETGFRTVINTGPGGGQEVYHLHAHILAGPRPWRRMG</sequence>
<evidence type="ECO:0000313" key="5">
    <source>
        <dbReference type="EMBL" id="KVE30348.1"/>
    </source>
</evidence>
<dbReference type="AlphaFoldDB" id="A0A103E8M9"/>